<dbReference type="EMBL" id="WIOL01000001">
    <property type="protein sequence ID" value="MQT16381.1"/>
    <property type="molecule type" value="Genomic_DNA"/>
</dbReference>
<accession>A0A7C9KHE2</accession>
<sequence length="122" mass="12738">MQRDDPDTPKLRDAVGTALSVAREILSTRWVPGVAAGPVDDMRRRHRELAQSLHCITIAAGAAGHWLARDVPDPAEATAALAVLVAAANRAGTLQPVPAEAANCAPGRDVIGRLVRLAPVIA</sequence>
<evidence type="ECO:0000313" key="2">
    <source>
        <dbReference type="Proteomes" id="UP000481327"/>
    </source>
</evidence>
<protein>
    <submittedName>
        <fullName evidence="1">Uncharacterized protein</fullName>
    </submittedName>
</protein>
<reference evidence="1 2" key="1">
    <citation type="submission" date="2019-09" db="EMBL/GenBank/DDBJ databases">
        <title>Polymorphobacter sp. isolated from a lake in China.</title>
        <authorList>
            <person name="Liu Z."/>
        </authorList>
    </citation>
    <scope>NUCLEOTIDE SEQUENCE [LARGE SCALE GENOMIC DNA]</scope>
    <source>
        <strain evidence="1 2">D40P</strain>
    </source>
</reference>
<dbReference type="AlphaFoldDB" id="A0A7C9KHE2"/>
<keyword evidence="2" id="KW-1185">Reference proteome</keyword>
<proteinExistence type="predicted"/>
<name>A0A7C9KHE2_9SPHN</name>
<dbReference type="Proteomes" id="UP000481327">
    <property type="component" value="Unassembled WGS sequence"/>
</dbReference>
<evidence type="ECO:0000313" key="1">
    <source>
        <dbReference type="EMBL" id="MQT16381.1"/>
    </source>
</evidence>
<gene>
    <name evidence="1" type="ORF">F3168_03805</name>
</gene>
<comment type="caution">
    <text evidence="1">The sequence shown here is derived from an EMBL/GenBank/DDBJ whole genome shotgun (WGS) entry which is preliminary data.</text>
</comment>
<organism evidence="1 2">
    <name type="scientific">Sandarakinorhabdus fusca</name>
    <dbReference type="NCBI Taxonomy" id="1439888"/>
    <lineage>
        <taxon>Bacteria</taxon>
        <taxon>Pseudomonadati</taxon>
        <taxon>Pseudomonadota</taxon>
        <taxon>Alphaproteobacteria</taxon>
        <taxon>Sphingomonadales</taxon>
        <taxon>Sphingosinicellaceae</taxon>
        <taxon>Sandarakinorhabdus</taxon>
    </lineage>
</organism>
<dbReference type="RefSeq" id="WP_152576781.1">
    <property type="nucleotide sequence ID" value="NZ_JAATJI010000001.1"/>
</dbReference>